<evidence type="ECO:0000256" key="1">
    <source>
        <dbReference type="ARBA" id="ARBA00004123"/>
    </source>
</evidence>
<dbReference type="InterPro" id="IPR047575">
    <property type="entry name" value="Sm"/>
</dbReference>
<keyword evidence="7 9" id="KW-0539">Nucleus</keyword>
<keyword evidence="8 9" id="KW-0687">Ribonucleoprotein</keyword>
<dbReference type="AlphaFoldDB" id="A0A3N4HQE5"/>
<keyword evidence="3 9" id="KW-0507">mRNA processing</keyword>
<evidence type="ECO:0000256" key="2">
    <source>
        <dbReference type="ARBA" id="ARBA00006850"/>
    </source>
</evidence>
<gene>
    <name evidence="9" type="primary">LSM8</name>
    <name evidence="11" type="ORF">BJ508DRAFT_419732</name>
</gene>
<evidence type="ECO:0000313" key="11">
    <source>
        <dbReference type="EMBL" id="RPA71884.1"/>
    </source>
</evidence>
<name>A0A3N4HQE5_ASCIM</name>
<evidence type="ECO:0000256" key="7">
    <source>
        <dbReference type="ARBA" id="ARBA00023242"/>
    </source>
</evidence>
<keyword evidence="12" id="KW-1185">Reference proteome</keyword>
<sequence length="97" mass="10638">MSGLSQYLNKTVTILTLEGRSLTGTLISSDNMTNCVLTSTIERTFFPDAEPEVTELGLYIVRGESVAVCGLVDEEQVGEVEWGKVRVEGSREVVRRA</sequence>
<dbReference type="SUPFAM" id="SSF50182">
    <property type="entry name" value="Sm-like ribonucleoproteins"/>
    <property type="match status" value="1"/>
</dbReference>
<dbReference type="GO" id="GO:0046540">
    <property type="term" value="C:U4/U6 x U5 tri-snRNP complex"/>
    <property type="evidence" value="ECO:0007669"/>
    <property type="project" value="UniProtKB-UniRule"/>
</dbReference>
<keyword evidence="5 9" id="KW-0694">RNA-binding</keyword>
<evidence type="ECO:0000259" key="10">
    <source>
        <dbReference type="PROSITE" id="PS52002"/>
    </source>
</evidence>
<dbReference type="PROSITE" id="PS52002">
    <property type="entry name" value="SM"/>
    <property type="match status" value="1"/>
</dbReference>
<dbReference type="OrthoDB" id="422364at2759"/>
<comment type="subunit">
    <text evidence="9">LSm subunits form a heteromer with a doughnut shape.</text>
</comment>
<dbReference type="CDD" id="cd01727">
    <property type="entry name" value="LSm8"/>
    <property type="match status" value="1"/>
</dbReference>
<dbReference type="PANTHER" id="PTHR15588:SF9">
    <property type="entry name" value="U6 SNRNA-ASSOCIATED SM-LIKE PROTEIN LSM8"/>
    <property type="match status" value="1"/>
</dbReference>
<dbReference type="InterPro" id="IPR010920">
    <property type="entry name" value="LSM_dom_sf"/>
</dbReference>
<evidence type="ECO:0000256" key="3">
    <source>
        <dbReference type="ARBA" id="ARBA00022664"/>
    </source>
</evidence>
<accession>A0A3N4HQE5</accession>
<dbReference type="PANTHER" id="PTHR15588">
    <property type="entry name" value="LSM1"/>
    <property type="match status" value="1"/>
</dbReference>
<dbReference type="GO" id="GO:0003729">
    <property type="term" value="F:mRNA binding"/>
    <property type="evidence" value="ECO:0007669"/>
    <property type="project" value="TreeGrafter"/>
</dbReference>
<dbReference type="GO" id="GO:0005688">
    <property type="term" value="C:U6 snRNP"/>
    <property type="evidence" value="ECO:0007669"/>
    <property type="project" value="UniProtKB-UniRule"/>
</dbReference>
<protein>
    <recommendedName>
        <fullName evidence="9">LSM2-LSM8 complex subunit LSM8</fullName>
    </recommendedName>
</protein>
<dbReference type="InterPro" id="IPR044642">
    <property type="entry name" value="PTHR15588"/>
</dbReference>
<evidence type="ECO:0000256" key="4">
    <source>
        <dbReference type="ARBA" id="ARBA00022728"/>
    </source>
</evidence>
<dbReference type="STRING" id="1160509.A0A3N4HQE5"/>
<dbReference type="InterPro" id="IPR034103">
    <property type="entry name" value="Lsm8"/>
</dbReference>
<evidence type="ECO:0000256" key="9">
    <source>
        <dbReference type="RuleBase" id="RU365048"/>
    </source>
</evidence>
<dbReference type="GO" id="GO:0000398">
    <property type="term" value="P:mRNA splicing, via spliceosome"/>
    <property type="evidence" value="ECO:0007669"/>
    <property type="project" value="UniProtKB-UniRule"/>
</dbReference>
<feature type="domain" description="Sm" evidence="10">
    <location>
        <begin position="1"/>
        <end position="75"/>
    </location>
</feature>
<dbReference type="Pfam" id="PF01423">
    <property type="entry name" value="LSM"/>
    <property type="match status" value="1"/>
</dbReference>
<evidence type="ECO:0000313" key="12">
    <source>
        <dbReference type="Proteomes" id="UP000275078"/>
    </source>
</evidence>
<comment type="subcellular location">
    <subcellularLocation>
        <location evidence="1 9">Nucleus</location>
    </subcellularLocation>
</comment>
<reference evidence="11 12" key="1">
    <citation type="journal article" date="2018" name="Nat. Ecol. Evol.">
        <title>Pezizomycetes genomes reveal the molecular basis of ectomycorrhizal truffle lifestyle.</title>
        <authorList>
            <person name="Murat C."/>
            <person name="Payen T."/>
            <person name="Noel B."/>
            <person name="Kuo A."/>
            <person name="Morin E."/>
            <person name="Chen J."/>
            <person name="Kohler A."/>
            <person name="Krizsan K."/>
            <person name="Balestrini R."/>
            <person name="Da Silva C."/>
            <person name="Montanini B."/>
            <person name="Hainaut M."/>
            <person name="Levati E."/>
            <person name="Barry K.W."/>
            <person name="Belfiori B."/>
            <person name="Cichocki N."/>
            <person name="Clum A."/>
            <person name="Dockter R.B."/>
            <person name="Fauchery L."/>
            <person name="Guy J."/>
            <person name="Iotti M."/>
            <person name="Le Tacon F."/>
            <person name="Lindquist E.A."/>
            <person name="Lipzen A."/>
            <person name="Malagnac F."/>
            <person name="Mello A."/>
            <person name="Molinier V."/>
            <person name="Miyauchi S."/>
            <person name="Poulain J."/>
            <person name="Riccioni C."/>
            <person name="Rubini A."/>
            <person name="Sitrit Y."/>
            <person name="Splivallo R."/>
            <person name="Traeger S."/>
            <person name="Wang M."/>
            <person name="Zifcakova L."/>
            <person name="Wipf D."/>
            <person name="Zambonelli A."/>
            <person name="Paolocci F."/>
            <person name="Nowrousian M."/>
            <person name="Ottonello S."/>
            <person name="Baldrian P."/>
            <person name="Spatafora J.W."/>
            <person name="Henrissat B."/>
            <person name="Nagy L.G."/>
            <person name="Aury J.M."/>
            <person name="Wincker P."/>
            <person name="Grigoriev I.V."/>
            <person name="Bonfante P."/>
            <person name="Martin F.M."/>
        </authorList>
    </citation>
    <scope>NUCLEOTIDE SEQUENCE [LARGE SCALE GENOMIC DNA]</scope>
    <source>
        <strain evidence="11 12">RN42</strain>
    </source>
</reference>
<evidence type="ECO:0000256" key="8">
    <source>
        <dbReference type="ARBA" id="ARBA00023274"/>
    </source>
</evidence>
<proteinExistence type="inferred from homology"/>
<comment type="similarity">
    <text evidence="2 9">Belongs to the snRNP Sm proteins family.</text>
</comment>
<evidence type="ECO:0000256" key="5">
    <source>
        <dbReference type="ARBA" id="ARBA00022884"/>
    </source>
</evidence>
<evidence type="ECO:0000256" key="6">
    <source>
        <dbReference type="ARBA" id="ARBA00023187"/>
    </source>
</evidence>
<dbReference type="Proteomes" id="UP000275078">
    <property type="component" value="Unassembled WGS sequence"/>
</dbReference>
<dbReference type="SMART" id="SM00651">
    <property type="entry name" value="Sm"/>
    <property type="match status" value="1"/>
</dbReference>
<organism evidence="11 12">
    <name type="scientific">Ascobolus immersus RN42</name>
    <dbReference type="NCBI Taxonomy" id="1160509"/>
    <lineage>
        <taxon>Eukaryota</taxon>
        <taxon>Fungi</taxon>
        <taxon>Dikarya</taxon>
        <taxon>Ascomycota</taxon>
        <taxon>Pezizomycotina</taxon>
        <taxon>Pezizomycetes</taxon>
        <taxon>Pezizales</taxon>
        <taxon>Ascobolaceae</taxon>
        <taxon>Ascobolus</taxon>
    </lineage>
</organism>
<keyword evidence="6 9" id="KW-0508">mRNA splicing</keyword>
<dbReference type="Gene3D" id="2.30.30.100">
    <property type="match status" value="1"/>
</dbReference>
<dbReference type="GO" id="GO:0071011">
    <property type="term" value="C:precatalytic spliceosome"/>
    <property type="evidence" value="ECO:0007669"/>
    <property type="project" value="TreeGrafter"/>
</dbReference>
<comment type="function">
    <text evidence="9">Plays role in pre-mRNA splicing as component of the U4/U6-U5 tri-snRNP complex that is involved in spliceosome assembly, and as component of the precatalytic spliceosome (spliceosome B complex). The heptameric LSM2-8 complex binds specifically to the 3'-terminal U-tract of U6 snRNA.</text>
</comment>
<dbReference type="InterPro" id="IPR001163">
    <property type="entry name" value="Sm_dom_euk/arc"/>
</dbReference>
<dbReference type="EMBL" id="ML119893">
    <property type="protein sequence ID" value="RPA71884.1"/>
    <property type="molecule type" value="Genomic_DNA"/>
</dbReference>
<keyword evidence="4 9" id="KW-0747">Spliceosome</keyword>